<dbReference type="STRING" id="1391654.AKJ09_05736"/>
<evidence type="ECO:0000313" key="1">
    <source>
        <dbReference type="EMBL" id="AKU99072.1"/>
    </source>
</evidence>
<protein>
    <recommendedName>
        <fullName evidence="3">Lipoprotein</fullName>
    </recommendedName>
</protein>
<dbReference type="AlphaFoldDB" id="A0A0K1PZZ8"/>
<dbReference type="RefSeq" id="WP_146650331.1">
    <property type="nucleotide sequence ID" value="NZ_CP012333.1"/>
</dbReference>
<dbReference type="PROSITE" id="PS51257">
    <property type="entry name" value="PROKAR_LIPOPROTEIN"/>
    <property type="match status" value="1"/>
</dbReference>
<dbReference type="KEGG" id="llu:AKJ09_05736"/>
<gene>
    <name evidence="1" type="ORF">AKJ09_05736</name>
</gene>
<dbReference type="Proteomes" id="UP000064967">
    <property type="component" value="Chromosome"/>
</dbReference>
<evidence type="ECO:0008006" key="3">
    <source>
        <dbReference type="Google" id="ProtNLM"/>
    </source>
</evidence>
<sequence length="126" mass="13164">MKWISIGLGALVMSGMGCTSSNDDGTLQQNWTIAGTTNPTACGPATQMRVVVVDPAGATAATRFAACSSFQTNIDLAPNNYTGAATFLDANGAAVSRTLVIPPFTINHDNTTFRTVDFALTDFLAR</sequence>
<accession>A0A0K1PZZ8</accession>
<evidence type="ECO:0000313" key="2">
    <source>
        <dbReference type="Proteomes" id="UP000064967"/>
    </source>
</evidence>
<keyword evidence="2" id="KW-1185">Reference proteome</keyword>
<organism evidence="1 2">
    <name type="scientific">Labilithrix luteola</name>
    <dbReference type="NCBI Taxonomy" id="1391654"/>
    <lineage>
        <taxon>Bacteria</taxon>
        <taxon>Pseudomonadati</taxon>
        <taxon>Myxococcota</taxon>
        <taxon>Polyangia</taxon>
        <taxon>Polyangiales</taxon>
        <taxon>Labilitrichaceae</taxon>
        <taxon>Labilithrix</taxon>
    </lineage>
</organism>
<proteinExistence type="predicted"/>
<dbReference type="EMBL" id="CP012333">
    <property type="protein sequence ID" value="AKU99072.1"/>
    <property type="molecule type" value="Genomic_DNA"/>
</dbReference>
<name>A0A0K1PZZ8_9BACT</name>
<reference evidence="1 2" key="1">
    <citation type="submission" date="2015-08" db="EMBL/GenBank/DDBJ databases">
        <authorList>
            <person name="Babu N.S."/>
            <person name="Beckwith C.J."/>
            <person name="Beseler K.G."/>
            <person name="Brison A."/>
            <person name="Carone J.V."/>
            <person name="Caskin T.P."/>
            <person name="Diamond M."/>
            <person name="Durham M.E."/>
            <person name="Foxe J.M."/>
            <person name="Go M."/>
            <person name="Henderson B.A."/>
            <person name="Jones I.B."/>
            <person name="McGettigan J.A."/>
            <person name="Micheletti S.J."/>
            <person name="Nasrallah M.E."/>
            <person name="Ortiz D."/>
            <person name="Piller C.R."/>
            <person name="Privatt S.R."/>
            <person name="Schneider S.L."/>
            <person name="Sharp S."/>
            <person name="Smith T.C."/>
            <person name="Stanton J.D."/>
            <person name="Ullery H.E."/>
            <person name="Wilson R.J."/>
            <person name="Serrano M.G."/>
            <person name="Buck G."/>
            <person name="Lee V."/>
            <person name="Wang Y."/>
            <person name="Carvalho R."/>
            <person name="Voegtly L."/>
            <person name="Shi R."/>
            <person name="Duckworth R."/>
            <person name="Johnson A."/>
            <person name="Loviza R."/>
            <person name="Walstead R."/>
            <person name="Shah Z."/>
            <person name="Kiflezghi M."/>
            <person name="Wade K."/>
            <person name="Ball S.L."/>
            <person name="Bradley K.W."/>
            <person name="Asai D.J."/>
            <person name="Bowman C.A."/>
            <person name="Russell D.A."/>
            <person name="Pope W.H."/>
            <person name="Jacobs-Sera D."/>
            <person name="Hendrix R.W."/>
            <person name="Hatfull G.F."/>
        </authorList>
    </citation>
    <scope>NUCLEOTIDE SEQUENCE [LARGE SCALE GENOMIC DNA]</scope>
    <source>
        <strain evidence="1 2">DSM 27648</strain>
    </source>
</reference>